<dbReference type="Gene3D" id="3.30.750.70">
    <property type="entry name" value="4-hydroxybutyrate coenzyme like domains"/>
    <property type="match status" value="1"/>
</dbReference>
<accession>A0ABV7KXB7</accession>
<evidence type="ECO:0000313" key="2">
    <source>
        <dbReference type="EMBL" id="MFC3226914.1"/>
    </source>
</evidence>
<keyword evidence="3" id="KW-1185">Reference proteome</keyword>
<dbReference type="PANTHER" id="PTHR21432">
    <property type="entry name" value="ACETYL-COA HYDROLASE-RELATED"/>
    <property type="match status" value="1"/>
</dbReference>
<gene>
    <name evidence="2" type="ORF">ACFOGJ_06720</name>
</gene>
<organism evidence="2 3">
    <name type="scientific">Marinibaculum pumilum</name>
    <dbReference type="NCBI Taxonomy" id="1766165"/>
    <lineage>
        <taxon>Bacteria</taxon>
        <taxon>Pseudomonadati</taxon>
        <taxon>Pseudomonadota</taxon>
        <taxon>Alphaproteobacteria</taxon>
        <taxon>Rhodospirillales</taxon>
        <taxon>Rhodospirillaceae</taxon>
        <taxon>Marinibaculum</taxon>
    </lineage>
</organism>
<dbReference type="RefSeq" id="WP_379899066.1">
    <property type="nucleotide sequence ID" value="NZ_JBHRTR010000018.1"/>
</dbReference>
<dbReference type="EMBL" id="JBHRTR010000018">
    <property type="protein sequence ID" value="MFC3226914.1"/>
    <property type="molecule type" value="Genomic_DNA"/>
</dbReference>
<sequence length="425" mass="45059">MTAPITAERIPELLKPGMRVFVSGCLGESATIRRALQAAPEAARGVTFCGVLVPGLSDTDYAALHPEAEGESFFLPPWQRDSFDAGRLRLLPLNYSAIPDYLENGPRFDLAIVQVAADGTADHGFGACADFQPYALRNCDRVLAHLNPRLPATRGHDRLPAARIDWLLEAEEALPDFPDAAPNPVQQAIAQNCATLIRDGDVIQIGIGKVQSAILQALSGHRDLGFHSGLVTDAAWQLVESGAITGARRNVDRGLLVAGSAAGTAALYRGLSADFVEIRPVRRTHMVTEVARIENFVSLNGALEVDLFGQVNSELVDGRFFSGVGGFNDFVRGARLSPGGRSIVALPAALRGGGSRIVASLSGAGRPAAPLTGARADSDIVVTEFGVADLRHLDLDGRAAALIAIAPESARETLSRAWQAMRRAL</sequence>
<dbReference type="Proteomes" id="UP001595528">
    <property type="component" value="Unassembled WGS sequence"/>
</dbReference>
<proteinExistence type="predicted"/>
<feature type="domain" description="Acetyl-CoA hydrolase/transferase C-terminal" evidence="1">
    <location>
        <begin position="263"/>
        <end position="416"/>
    </location>
</feature>
<evidence type="ECO:0000313" key="3">
    <source>
        <dbReference type="Proteomes" id="UP001595528"/>
    </source>
</evidence>
<dbReference type="Pfam" id="PF13336">
    <property type="entry name" value="AcetylCoA_hyd_C"/>
    <property type="match status" value="1"/>
</dbReference>
<dbReference type="PANTHER" id="PTHR21432:SF20">
    <property type="entry name" value="ACETYL-COA HYDROLASE"/>
    <property type="match status" value="1"/>
</dbReference>
<dbReference type="InterPro" id="IPR037171">
    <property type="entry name" value="NagB/RpiA_transferase-like"/>
</dbReference>
<dbReference type="InterPro" id="IPR038460">
    <property type="entry name" value="AcetylCoA_hyd_C_sf"/>
</dbReference>
<comment type="caution">
    <text evidence="2">The sequence shown here is derived from an EMBL/GenBank/DDBJ whole genome shotgun (WGS) entry which is preliminary data.</text>
</comment>
<dbReference type="InterPro" id="IPR046433">
    <property type="entry name" value="ActCoA_hydro"/>
</dbReference>
<dbReference type="Gene3D" id="3.40.1080.10">
    <property type="entry name" value="Glutaconate Coenzyme A-transferase"/>
    <property type="match status" value="1"/>
</dbReference>
<keyword evidence="2" id="KW-0378">Hydrolase</keyword>
<dbReference type="Gene3D" id="3.40.1080.20">
    <property type="entry name" value="Acetyl-CoA hydrolase/transferase C-terminal domain"/>
    <property type="match status" value="1"/>
</dbReference>
<dbReference type="GO" id="GO:0016787">
    <property type="term" value="F:hydrolase activity"/>
    <property type="evidence" value="ECO:0007669"/>
    <property type="project" value="UniProtKB-KW"/>
</dbReference>
<evidence type="ECO:0000259" key="1">
    <source>
        <dbReference type="Pfam" id="PF13336"/>
    </source>
</evidence>
<reference evidence="3" key="1">
    <citation type="journal article" date="2019" name="Int. J. Syst. Evol. Microbiol.">
        <title>The Global Catalogue of Microorganisms (GCM) 10K type strain sequencing project: providing services to taxonomists for standard genome sequencing and annotation.</title>
        <authorList>
            <consortium name="The Broad Institute Genomics Platform"/>
            <consortium name="The Broad Institute Genome Sequencing Center for Infectious Disease"/>
            <person name="Wu L."/>
            <person name="Ma J."/>
        </authorList>
    </citation>
    <scope>NUCLEOTIDE SEQUENCE [LARGE SCALE GENOMIC DNA]</scope>
    <source>
        <strain evidence="3">KCTC 42964</strain>
    </source>
</reference>
<dbReference type="SUPFAM" id="SSF100950">
    <property type="entry name" value="NagB/RpiA/CoA transferase-like"/>
    <property type="match status" value="2"/>
</dbReference>
<protein>
    <submittedName>
        <fullName evidence="2">Acetyl-CoA hydrolase/transferase family protein</fullName>
    </submittedName>
</protein>
<name>A0ABV7KXB7_9PROT</name>
<dbReference type="InterPro" id="IPR026888">
    <property type="entry name" value="AcetylCoA_hyd_C"/>
</dbReference>